<protein>
    <submittedName>
        <fullName evidence="2">Uncharacterized protein</fullName>
    </submittedName>
</protein>
<dbReference type="Proteomes" id="UP001497644">
    <property type="component" value="Chromosome 13"/>
</dbReference>
<evidence type="ECO:0000313" key="3">
    <source>
        <dbReference type="Proteomes" id="UP001497644"/>
    </source>
</evidence>
<accession>A0AAV2NCD5</accession>
<feature type="region of interest" description="Disordered" evidence="1">
    <location>
        <begin position="1"/>
        <end position="27"/>
    </location>
</feature>
<organism evidence="2 3">
    <name type="scientific">Lasius platythorax</name>
    <dbReference type="NCBI Taxonomy" id="488582"/>
    <lineage>
        <taxon>Eukaryota</taxon>
        <taxon>Metazoa</taxon>
        <taxon>Ecdysozoa</taxon>
        <taxon>Arthropoda</taxon>
        <taxon>Hexapoda</taxon>
        <taxon>Insecta</taxon>
        <taxon>Pterygota</taxon>
        <taxon>Neoptera</taxon>
        <taxon>Endopterygota</taxon>
        <taxon>Hymenoptera</taxon>
        <taxon>Apocrita</taxon>
        <taxon>Aculeata</taxon>
        <taxon>Formicoidea</taxon>
        <taxon>Formicidae</taxon>
        <taxon>Formicinae</taxon>
        <taxon>Lasius</taxon>
        <taxon>Lasius</taxon>
    </lineage>
</organism>
<proteinExistence type="predicted"/>
<sequence>MASTNKEPDNEGWSGRSVGNGQCLRSTSPVPAEWSVFYKAIRRTWRRNGPLPVGVRSIYRYLAECLSA</sequence>
<name>A0AAV2NCD5_9HYME</name>
<evidence type="ECO:0000256" key="1">
    <source>
        <dbReference type="SAM" id="MobiDB-lite"/>
    </source>
</evidence>
<reference evidence="2" key="1">
    <citation type="submission" date="2024-04" db="EMBL/GenBank/DDBJ databases">
        <authorList>
            <consortium name="Molecular Ecology Group"/>
        </authorList>
    </citation>
    <scope>NUCLEOTIDE SEQUENCE</scope>
</reference>
<keyword evidence="3" id="KW-1185">Reference proteome</keyword>
<dbReference type="AlphaFoldDB" id="A0AAV2NCD5"/>
<evidence type="ECO:0000313" key="2">
    <source>
        <dbReference type="EMBL" id="CAL1677811.1"/>
    </source>
</evidence>
<dbReference type="EMBL" id="OZ034836">
    <property type="protein sequence ID" value="CAL1677811.1"/>
    <property type="molecule type" value="Genomic_DNA"/>
</dbReference>
<gene>
    <name evidence="2" type="ORF">LPLAT_LOCUS3767</name>
</gene>
<feature type="compositionally biased region" description="Polar residues" evidence="1">
    <location>
        <begin position="17"/>
        <end position="27"/>
    </location>
</feature>